<keyword evidence="11" id="KW-1185">Reference proteome</keyword>
<accession>A0A1U7Y500</accession>
<dbReference type="EC" id="2.7.7.49" evidence="1"/>
<gene>
    <name evidence="12" type="primary">LOC104240691</name>
</gene>
<dbReference type="CDD" id="cd09274">
    <property type="entry name" value="RNase_HI_RT_Ty3"/>
    <property type="match status" value="1"/>
</dbReference>
<keyword evidence="5" id="KW-0255">Endonuclease</keyword>
<dbReference type="Pfam" id="PF17921">
    <property type="entry name" value="Integrase_H2C2"/>
    <property type="match status" value="1"/>
</dbReference>
<evidence type="ECO:0000313" key="11">
    <source>
        <dbReference type="Proteomes" id="UP000189701"/>
    </source>
</evidence>
<feature type="compositionally biased region" description="Polar residues" evidence="9">
    <location>
        <begin position="233"/>
        <end position="248"/>
    </location>
</feature>
<dbReference type="Pfam" id="PF00098">
    <property type="entry name" value="zf-CCHC"/>
    <property type="match status" value="1"/>
</dbReference>
<dbReference type="Pfam" id="PF00078">
    <property type="entry name" value="RVT_1"/>
    <property type="match status" value="1"/>
</dbReference>
<dbReference type="GO" id="GO:0003964">
    <property type="term" value="F:RNA-directed DNA polymerase activity"/>
    <property type="evidence" value="ECO:0007669"/>
    <property type="project" value="UniProtKB-KW"/>
</dbReference>
<dbReference type="InterPro" id="IPR001878">
    <property type="entry name" value="Znf_CCHC"/>
</dbReference>
<dbReference type="InterPro" id="IPR032567">
    <property type="entry name" value="RTL1-rel"/>
</dbReference>
<protein>
    <recommendedName>
        <fullName evidence="1">RNA-directed DNA polymerase</fullName>
        <ecNumber evidence="1">2.7.7.49</ecNumber>
    </recommendedName>
</protein>
<dbReference type="GeneID" id="104240691"/>
<dbReference type="RefSeq" id="XP_009793870.1">
    <property type="nucleotide sequence ID" value="XM_009795568.1"/>
</dbReference>
<keyword evidence="8" id="KW-0479">Metal-binding</keyword>
<evidence type="ECO:0000256" key="2">
    <source>
        <dbReference type="ARBA" id="ARBA00022679"/>
    </source>
</evidence>
<dbReference type="eggNOG" id="KOG0017">
    <property type="taxonomic scope" value="Eukaryota"/>
</dbReference>
<proteinExistence type="predicted"/>
<dbReference type="PANTHER" id="PTHR15503:SF42">
    <property type="entry name" value="ZINC FINGER, CCHC-TYPE, RETROTRANSPOSON GAG DOMAIN, ASPARTIC PEPTIDASE DOMAIN PROTEIN-RELATED"/>
    <property type="match status" value="1"/>
</dbReference>
<keyword evidence="4" id="KW-0540">Nuclease</keyword>
<keyword evidence="8" id="KW-0862">Zinc</keyword>
<dbReference type="PROSITE" id="PS50158">
    <property type="entry name" value="ZF_CCHC"/>
    <property type="match status" value="1"/>
</dbReference>
<dbReference type="KEGG" id="nsy:104240691"/>
<evidence type="ECO:0000256" key="4">
    <source>
        <dbReference type="ARBA" id="ARBA00022722"/>
    </source>
</evidence>
<dbReference type="CDD" id="cd01647">
    <property type="entry name" value="RT_LTR"/>
    <property type="match status" value="1"/>
</dbReference>
<dbReference type="Gene3D" id="3.30.70.270">
    <property type="match status" value="1"/>
</dbReference>
<keyword evidence="8" id="KW-0863">Zinc-finger</keyword>
<dbReference type="PANTHER" id="PTHR15503">
    <property type="entry name" value="LDOC1 RELATED"/>
    <property type="match status" value="1"/>
</dbReference>
<feature type="region of interest" description="Disordered" evidence="9">
    <location>
        <begin position="296"/>
        <end position="336"/>
    </location>
</feature>
<feature type="region of interest" description="Disordered" evidence="9">
    <location>
        <begin position="200"/>
        <end position="248"/>
    </location>
</feature>
<dbReference type="AlphaFoldDB" id="A0A1U7Y500"/>
<keyword evidence="2" id="KW-0808">Transferase</keyword>
<dbReference type="Pfam" id="PF03732">
    <property type="entry name" value="Retrotrans_gag"/>
    <property type="match status" value="1"/>
</dbReference>
<name>A0A1U7Y500_NICSY</name>
<reference evidence="12" key="2">
    <citation type="submission" date="2025-08" db="UniProtKB">
        <authorList>
            <consortium name="RefSeq"/>
        </authorList>
    </citation>
    <scope>IDENTIFICATION</scope>
    <source>
        <tissue evidence="12">Leaf</tissue>
    </source>
</reference>
<dbReference type="InterPro" id="IPR021109">
    <property type="entry name" value="Peptidase_aspartic_dom_sf"/>
</dbReference>
<dbReference type="InterPro" id="IPR041373">
    <property type="entry name" value="RT_RNaseH"/>
</dbReference>
<evidence type="ECO:0000256" key="3">
    <source>
        <dbReference type="ARBA" id="ARBA00022695"/>
    </source>
</evidence>
<organism evidence="11 12">
    <name type="scientific">Nicotiana sylvestris</name>
    <name type="common">Wood tobacco</name>
    <name type="synonym">South American tobacco</name>
    <dbReference type="NCBI Taxonomy" id="4096"/>
    <lineage>
        <taxon>Eukaryota</taxon>
        <taxon>Viridiplantae</taxon>
        <taxon>Streptophyta</taxon>
        <taxon>Embryophyta</taxon>
        <taxon>Tracheophyta</taxon>
        <taxon>Spermatophyta</taxon>
        <taxon>Magnoliopsida</taxon>
        <taxon>eudicotyledons</taxon>
        <taxon>Gunneridae</taxon>
        <taxon>Pentapetalae</taxon>
        <taxon>asterids</taxon>
        <taxon>lamiids</taxon>
        <taxon>Solanales</taxon>
        <taxon>Solanaceae</taxon>
        <taxon>Nicotianoideae</taxon>
        <taxon>Nicotianeae</taxon>
        <taxon>Nicotiana</taxon>
    </lineage>
</organism>
<sequence>MVEFFRHLAGTMSETSEIIFEKMRKMGGVEFEGTTDPTVAEQWLERMKRVFEQPECTNVAKFKYVISLLRKVAYDWWVSVPNAKTKPPVLTWDDFVKSFHAKYVPLVYCDAKKKEFLNLRQGSMSIAEYQQNFLRLSRYAGGIIDGERDKCRRFEEGLNGYIRKSVAILQLEDFSKLILAVLTWERIDKEEASRRENMFRKGNLDYGGPSKKGKFDYSKTESTHKSSHHKQNKSNFSTTSTPIYGQGKTHTPTCAQCGKNHYGAYRRASGACFNCGSMDHKVKDCPNLNPLSYTHTEGSVQKPVTTHSQANSGAKPQNMQAAGSSGANQASGSRATTRVYAMRRKNDHQDGPDVVVGKFHLFGISIVTLFDHGSSHSYVCSSLAFTDNVKSVRLDFDVLVTSPLVHQAVVNRIYRDYPFMIQNLVFPANLLEMPFQDYDVIIGMDWLHRNHALVDCRLKQVTFRTPAYSHIVVQGERSLTSNIISAVLARKRIWQEREIEFPIDLLPGSTPISIAPYRMAPDELKELKAQLQELLEKGFIRPSISPWGAPILFVKKKDGTLRLCIDYRQLNKYGHYELLVMPFGLTNAPATFMDLMNRIFNPYIDQFVVVFIDDILVYSKDREDHDKHIRIVMQILKERQLYAKLSKSEGVKVDPSKIQAIVDLKLPKTPTEIKRKYYVVYSDVSHHGLGCVLMQEGKVITYASRKLKSHELNYPTHDLELTAIVFALKIWRHYLYGEKCHIFTDHKSLKYLGTQKELNLRQRRWLELIKYYDCTIDYHHGKANVVAYALSCNSLASLTLSLLPLLLELIAMNVCLSFNSNSAIIANLQVKPVLLEQVQKAQKLDDKLVKWVEEVHNGRESDFSLKKDGTLFYKDRLCVPNDDELRKQILIEAHSSPYAMHPGGTKMYRTIKKHYW</sequence>
<dbReference type="STRING" id="4096.A0A1U7Y500"/>
<keyword evidence="3" id="KW-0548">Nucleotidyltransferase</keyword>
<evidence type="ECO:0000256" key="5">
    <source>
        <dbReference type="ARBA" id="ARBA00022759"/>
    </source>
</evidence>
<dbReference type="GO" id="GO:0016787">
    <property type="term" value="F:hydrolase activity"/>
    <property type="evidence" value="ECO:0007669"/>
    <property type="project" value="UniProtKB-KW"/>
</dbReference>
<dbReference type="InterPro" id="IPR041588">
    <property type="entry name" value="Integrase_H2C2"/>
</dbReference>
<dbReference type="GO" id="GO:0004519">
    <property type="term" value="F:endonuclease activity"/>
    <property type="evidence" value="ECO:0007669"/>
    <property type="project" value="UniProtKB-KW"/>
</dbReference>
<feature type="compositionally biased region" description="Low complexity" evidence="9">
    <location>
        <begin position="320"/>
        <end position="333"/>
    </location>
</feature>
<dbReference type="InterPro" id="IPR043128">
    <property type="entry name" value="Rev_trsase/Diguanyl_cyclase"/>
</dbReference>
<dbReference type="Pfam" id="PF17917">
    <property type="entry name" value="RT_RNaseH"/>
    <property type="match status" value="1"/>
</dbReference>
<dbReference type="GO" id="GO:0003676">
    <property type="term" value="F:nucleic acid binding"/>
    <property type="evidence" value="ECO:0007669"/>
    <property type="project" value="InterPro"/>
</dbReference>
<dbReference type="SMART" id="SM00343">
    <property type="entry name" value="ZnF_C2HC"/>
    <property type="match status" value="1"/>
</dbReference>
<dbReference type="GO" id="GO:0008270">
    <property type="term" value="F:zinc ion binding"/>
    <property type="evidence" value="ECO:0007669"/>
    <property type="project" value="UniProtKB-KW"/>
</dbReference>
<dbReference type="Proteomes" id="UP000189701">
    <property type="component" value="Unplaced"/>
</dbReference>
<dbReference type="SUPFAM" id="SSF56672">
    <property type="entry name" value="DNA/RNA polymerases"/>
    <property type="match status" value="1"/>
</dbReference>
<keyword evidence="7" id="KW-0695">RNA-directed DNA polymerase</keyword>
<dbReference type="Gene3D" id="4.10.60.10">
    <property type="entry name" value="Zinc finger, CCHC-type"/>
    <property type="match status" value="1"/>
</dbReference>
<feature type="compositionally biased region" description="Basic and acidic residues" evidence="9">
    <location>
        <begin position="213"/>
        <end position="224"/>
    </location>
</feature>
<evidence type="ECO:0000256" key="7">
    <source>
        <dbReference type="ARBA" id="ARBA00022918"/>
    </source>
</evidence>
<evidence type="ECO:0000256" key="6">
    <source>
        <dbReference type="ARBA" id="ARBA00022801"/>
    </source>
</evidence>
<keyword evidence="6" id="KW-0378">Hydrolase</keyword>
<evidence type="ECO:0000313" key="12">
    <source>
        <dbReference type="RefSeq" id="XP_009793870.1"/>
    </source>
</evidence>
<dbReference type="InterPro" id="IPR000477">
    <property type="entry name" value="RT_dom"/>
</dbReference>
<feature type="domain" description="CCHC-type" evidence="10">
    <location>
        <begin position="272"/>
        <end position="287"/>
    </location>
</feature>
<dbReference type="InterPro" id="IPR005162">
    <property type="entry name" value="Retrotrans_gag_dom"/>
</dbReference>
<dbReference type="Gene3D" id="2.40.70.10">
    <property type="entry name" value="Acid Proteases"/>
    <property type="match status" value="1"/>
</dbReference>
<reference evidence="11" key="1">
    <citation type="journal article" date="2013" name="Genome Biol.">
        <title>Reference genomes and transcriptomes of Nicotiana sylvestris and Nicotiana tomentosiformis.</title>
        <authorList>
            <person name="Sierro N."/>
            <person name="Battey J.N."/>
            <person name="Ouadi S."/>
            <person name="Bovet L."/>
            <person name="Goepfert S."/>
            <person name="Bakaher N."/>
            <person name="Peitsch M.C."/>
            <person name="Ivanov N.V."/>
        </authorList>
    </citation>
    <scope>NUCLEOTIDE SEQUENCE [LARGE SCALE GENOMIC DNA]</scope>
</reference>
<dbReference type="Gene3D" id="1.10.340.70">
    <property type="match status" value="1"/>
</dbReference>
<evidence type="ECO:0000256" key="1">
    <source>
        <dbReference type="ARBA" id="ARBA00012493"/>
    </source>
</evidence>
<evidence type="ECO:0000256" key="9">
    <source>
        <dbReference type="SAM" id="MobiDB-lite"/>
    </source>
</evidence>
<dbReference type="Pfam" id="PF08284">
    <property type="entry name" value="RVP_2"/>
    <property type="match status" value="1"/>
</dbReference>
<feature type="compositionally biased region" description="Polar residues" evidence="9">
    <location>
        <begin position="296"/>
        <end position="319"/>
    </location>
</feature>
<dbReference type="Gene3D" id="3.10.10.10">
    <property type="entry name" value="HIV Type 1 Reverse Transcriptase, subunit A, domain 1"/>
    <property type="match status" value="2"/>
</dbReference>
<evidence type="ECO:0000256" key="8">
    <source>
        <dbReference type="PROSITE-ProRule" id="PRU00047"/>
    </source>
</evidence>
<dbReference type="CDD" id="cd00303">
    <property type="entry name" value="retropepsin_like"/>
    <property type="match status" value="1"/>
</dbReference>
<evidence type="ECO:0000259" key="10">
    <source>
        <dbReference type="PROSITE" id="PS50158"/>
    </source>
</evidence>
<dbReference type="InterPro" id="IPR043502">
    <property type="entry name" value="DNA/RNA_pol_sf"/>
</dbReference>